<dbReference type="EMBL" id="JH767164">
    <property type="protein sequence ID" value="EQC32373.1"/>
    <property type="molecule type" value="Genomic_DNA"/>
</dbReference>
<dbReference type="InParanoid" id="T0RJ29"/>
<gene>
    <name evidence="1" type="ORF">SDRG_10119</name>
</gene>
<dbReference type="OrthoDB" id="83822at2759"/>
<dbReference type="AlphaFoldDB" id="T0RJ29"/>
<organism evidence="1 2">
    <name type="scientific">Saprolegnia diclina (strain VS20)</name>
    <dbReference type="NCBI Taxonomy" id="1156394"/>
    <lineage>
        <taxon>Eukaryota</taxon>
        <taxon>Sar</taxon>
        <taxon>Stramenopiles</taxon>
        <taxon>Oomycota</taxon>
        <taxon>Saprolegniomycetes</taxon>
        <taxon>Saprolegniales</taxon>
        <taxon>Saprolegniaceae</taxon>
        <taxon>Saprolegnia</taxon>
    </lineage>
</organism>
<dbReference type="GeneID" id="19950846"/>
<sequence length="161" mass="17901">MTQPRSGSWRCLAADLQADVATAKAELQQLLQLQHAARPPEESVPEPKLPRTNAAQIIEAPRDSLCLGRCPCLPRHEVTMERLQMIEDTNAIMAARCAQLDTTLAACASELRVSSEKMQRIESKYATERRRNALHVLAIQVLEDELRTLQTSSSLKASRLA</sequence>
<dbReference type="RefSeq" id="XP_008614314.1">
    <property type="nucleotide sequence ID" value="XM_008616092.1"/>
</dbReference>
<name>T0RJ29_SAPDV</name>
<proteinExistence type="predicted"/>
<keyword evidence="2" id="KW-1185">Reference proteome</keyword>
<evidence type="ECO:0000313" key="1">
    <source>
        <dbReference type="EMBL" id="EQC32373.1"/>
    </source>
</evidence>
<evidence type="ECO:0000313" key="2">
    <source>
        <dbReference type="Proteomes" id="UP000030762"/>
    </source>
</evidence>
<reference evidence="1 2" key="1">
    <citation type="submission" date="2012-04" db="EMBL/GenBank/DDBJ databases">
        <title>The Genome Sequence of Saprolegnia declina VS20.</title>
        <authorList>
            <consortium name="The Broad Institute Genome Sequencing Platform"/>
            <person name="Russ C."/>
            <person name="Nusbaum C."/>
            <person name="Tyler B."/>
            <person name="van West P."/>
            <person name="Dieguez-Uribeondo J."/>
            <person name="de Bruijn I."/>
            <person name="Tripathy S."/>
            <person name="Jiang R."/>
            <person name="Young S.K."/>
            <person name="Zeng Q."/>
            <person name="Gargeya S."/>
            <person name="Fitzgerald M."/>
            <person name="Haas B."/>
            <person name="Abouelleil A."/>
            <person name="Alvarado L."/>
            <person name="Arachchi H.M."/>
            <person name="Berlin A."/>
            <person name="Chapman S.B."/>
            <person name="Goldberg J."/>
            <person name="Griggs A."/>
            <person name="Gujja S."/>
            <person name="Hansen M."/>
            <person name="Howarth C."/>
            <person name="Imamovic A."/>
            <person name="Larimer J."/>
            <person name="McCowen C."/>
            <person name="Montmayeur A."/>
            <person name="Murphy C."/>
            <person name="Neiman D."/>
            <person name="Pearson M."/>
            <person name="Priest M."/>
            <person name="Roberts A."/>
            <person name="Saif S."/>
            <person name="Shea T."/>
            <person name="Sisk P."/>
            <person name="Sykes S."/>
            <person name="Wortman J."/>
            <person name="Nusbaum C."/>
            <person name="Birren B."/>
        </authorList>
    </citation>
    <scope>NUCLEOTIDE SEQUENCE [LARGE SCALE GENOMIC DNA]</scope>
    <source>
        <strain evidence="1 2">VS20</strain>
    </source>
</reference>
<protein>
    <submittedName>
        <fullName evidence="1">Uncharacterized protein</fullName>
    </submittedName>
</protein>
<dbReference type="OMA" id="PCLPRHE"/>
<dbReference type="Proteomes" id="UP000030762">
    <property type="component" value="Unassembled WGS sequence"/>
</dbReference>
<accession>T0RJ29</accession>
<dbReference type="VEuPathDB" id="FungiDB:SDRG_10119"/>